<keyword evidence="1 2" id="KW-0482">Metalloprotease</keyword>
<accession>A0A1I8P8G4</accession>
<gene>
    <name evidence="5" type="primary">106091880</name>
</gene>
<evidence type="ECO:0000313" key="6">
    <source>
        <dbReference type="Proteomes" id="UP000095300"/>
    </source>
</evidence>
<feature type="region of interest" description="Disordered" evidence="3">
    <location>
        <begin position="208"/>
        <end position="230"/>
    </location>
</feature>
<keyword evidence="1 2" id="KW-0479">Metal-binding</keyword>
<keyword evidence="1 2" id="KW-0378">Hydrolase</keyword>
<keyword evidence="6" id="KW-1185">Reference proteome</keyword>
<dbReference type="GO" id="GO:0008270">
    <property type="term" value="F:zinc ion binding"/>
    <property type="evidence" value="ECO:0007669"/>
    <property type="project" value="UniProtKB-UniRule"/>
</dbReference>
<dbReference type="VEuPathDB" id="VectorBase:SCAU005807"/>
<dbReference type="SUPFAM" id="SSF55486">
    <property type="entry name" value="Metalloproteases ('zincins'), catalytic domain"/>
    <property type="match status" value="1"/>
</dbReference>
<feature type="active site" evidence="1">
    <location>
        <position position="104"/>
    </location>
</feature>
<proteinExistence type="predicted"/>
<dbReference type="EnsemblMetazoa" id="SCAU005807-RA">
    <property type="protein sequence ID" value="SCAU005807-PA"/>
    <property type="gene ID" value="SCAU005807"/>
</dbReference>
<feature type="binding site" evidence="1">
    <location>
        <position position="107"/>
    </location>
    <ligand>
        <name>Zn(2+)</name>
        <dbReference type="ChEBI" id="CHEBI:29105"/>
        <note>catalytic</note>
    </ligand>
</feature>
<dbReference type="GO" id="GO:0006508">
    <property type="term" value="P:proteolysis"/>
    <property type="evidence" value="ECO:0007669"/>
    <property type="project" value="UniProtKB-KW"/>
</dbReference>
<dbReference type="EC" id="3.4.24.-" evidence="2"/>
<dbReference type="InterPro" id="IPR006026">
    <property type="entry name" value="Peptidase_Metallo"/>
</dbReference>
<keyword evidence="1 2" id="KW-0645">Protease</keyword>
<dbReference type="PRINTS" id="PR00480">
    <property type="entry name" value="ASTACIN"/>
</dbReference>
<dbReference type="AlphaFoldDB" id="A0A1I8P8G4"/>
<dbReference type="Gene3D" id="3.40.390.10">
    <property type="entry name" value="Collagenase (Catalytic Domain)"/>
    <property type="match status" value="1"/>
</dbReference>
<dbReference type="PANTHER" id="PTHR10127">
    <property type="entry name" value="DISCOIDIN, CUB, EGF, LAMININ , AND ZINC METALLOPROTEASE DOMAIN CONTAINING"/>
    <property type="match status" value="1"/>
</dbReference>
<keyword evidence="1" id="KW-1015">Disulfide bond</keyword>
<dbReference type="Proteomes" id="UP000095300">
    <property type="component" value="Unassembled WGS sequence"/>
</dbReference>
<feature type="compositionally biased region" description="Acidic residues" evidence="3">
    <location>
        <begin position="208"/>
        <end position="220"/>
    </location>
</feature>
<dbReference type="InterPro" id="IPR024079">
    <property type="entry name" value="MetalloPept_cat_dom_sf"/>
</dbReference>
<dbReference type="InterPro" id="IPR034035">
    <property type="entry name" value="Astacin-like_dom"/>
</dbReference>
<protein>
    <recommendedName>
        <fullName evidence="2">Metalloendopeptidase</fullName>
        <ecNumber evidence="2">3.4.24.-</ecNumber>
    </recommendedName>
</protein>
<dbReference type="CDD" id="cd04280">
    <property type="entry name" value="ZnMc_astacin_like"/>
    <property type="match status" value="1"/>
</dbReference>
<organism evidence="5 6">
    <name type="scientific">Stomoxys calcitrans</name>
    <name type="common">Stable fly</name>
    <name type="synonym">Conops calcitrans</name>
    <dbReference type="NCBI Taxonomy" id="35570"/>
    <lineage>
        <taxon>Eukaryota</taxon>
        <taxon>Metazoa</taxon>
        <taxon>Ecdysozoa</taxon>
        <taxon>Arthropoda</taxon>
        <taxon>Hexapoda</taxon>
        <taxon>Insecta</taxon>
        <taxon>Pterygota</taxon>
        <taxon>Neoptera</taxon>
        <taxon>Endopterygota</taxon>
        <taxon>Diptera</taxon>
        <taxon>Brachycera</taxon>
        <taxon>Muscomorpha</taxon>
        <taxon>Muscoidea</taxon>
        <taxon>Muscidae</taxon>
        <taxon>Stomoxys</taxon>
    </lineage>
</organism>
<dbReference type="SMART" id="SM00235">
    <property type="entry name" value="ZnMc"/>
    <property type="match status" value="1"/>
</dbReference>
<evidence type="ECO:0000313" key="5">
    <source>
        <dbReference type="EnsemblMetazoa" id="SCAU005807-PA"/>
    </source>
</evidence>
<dbReference type="GO" id="GO:0004222">
    <property type="term" value="F:metalloendopeptidase activity"/>
    <property type="evidence" value="ECO:0007669"/>
    <property type="project" value="UniProtKB-UniRule"/>
</dbReference>
<dbReference type="STRING" id="35570.A0A1I8P8G4"/>
<dbReference type="Pfam" id="PF01400">
    <property type="entry name" value="Astacin"/>
    <property type="match status" value="1"/>
</dbReference>
<name>A0A1I8P8G4_STOCA</name>
<evidence type="ECO:0000256" key="2">
    <source>
        <dbReference type="RuleBase" id="RU361183"/>
    </source>
</evidence>
<dbReference type="OrthoDB" id="291007at2759"/>
<feature type="domain" description="Peptidase M12A" evidence="4">
    <location>
        <begin position="8"/>
        <end position="205"/>
    </location>
</feature>
<evidence type="ECO:0000256" key="3">
    <source>
        <dbReference type="SAM" id="MobiDB-lite"/>
    </source>
</evidence>
<sequence length="250" mass="28009">MILPVLRNGALDPALRWPNATVFYKIADYYNEAHVANIKLAMSILEEVSCVRFYEANATTKAYLNIVSVITGCNSMVGYSGGIQRLNLGKDQAHCSKPLIIVHELLHALGFYHEHMATDRDDYIVVNWENIVPGKEQFFRKLDNETVTDFGVGYDYESIMHYGRRGFSANRKPTITPLDPAANIGQRDYLSMKDIAKLNAMYNCTEEQELEGSTDEEEVNEGSTGVEMGKGEAIEGSGFEYDVVIDTRSL</sequence>
<dbReference type="InterPro" id="IPR001506">
    <property type="entry name" value="Peptidase_M12A"/>
</dbReference>
<dbReference type="PROSITE" id="PS51864">
    <property type="entry name" value="ASTACIN"/>
    <property type="match status" value="1"/>
</dbReference>
<feature type="binding site" evidence="1">
    <location>
        <position position="113"/>
    </location>
    <ligand>
        <name>Zn(2+)</name>
        <dbReference type="ChEBI" id="CHEBI:29105"/>
        <note>catalytic</note>
    </ligand>
</feature>
<comment type="cofactor">
    <cofactor evidence="1 2">
        <name>Zn(2+)</name>
        <dbReference type="ChEBI" id="CHEBI:29105"/>
    </cofactor>
    <text evidence="1 2">Binds 1 zinc ion per subunit.</text>
</comment>
<feature type="binding site" evidence="1">
    <location>
        <position position="103"/>
    </location>
    <ligand>
        <name>Zn(2+)</name>
        <dbReference type="ChEBI" id="CHEBI:29105"/>
        <note>catalytic</note>
    </ligand>
</feature>
<dbReference type="KEGG" id="scac:106091880"/>
<keyword evidence="1 2" id="KW-0862">Zinc</keyword>
<reference evidence="5" key="1">
    <citation type="submission" date="2020-05" db="UniProtKB">
        <authorList>
            <consortium name="EnsemblMetazoa"/>
        </authorList>
    </citation>
    <scope>IDENTIFICATION</scope>
    <source>
        <strain evidence="5">USDA</strain>
    </source>
</reference>
<feature type="disulfide bond" evidence="1">
    <location>
        <begin position="73"/>
        <end position="95"/>
    </location>
</feature>
<comment type="caution">
    <text evidence="1">Lacks conserved residue(s) required for the propagation of feature annotation.</text>
</comment>
<evidence type="ECO:0000259" key="4">
    <source>
        <dbReference type="PROSITE" id="PS51864"/>
    </source>
</evidence>
<dbReference type="PANTHER" id="PTHR10127:SF814">
    <property type="entry name" value="MEPRIN A SUBUNIT BETA"/>
    <property type="match status" value="1"/>
</dbReference>
<evidence type="ECO:0000256" key="1">
    <source>
        <dbReference type="PROSITE-ProRule" id="PRU01211"/>
    </source>
</evidence>